<accession>A0A4P6JWS9</accession>
<proteinExistence type="predicted"/>
<dbReference type="EMBL" id="CP035758">
    <property type="protein sequence ID" value="QBD79852.1"/>
    <property type="molecule type" value="Genomic_DNA"/>
</dbReference>
<name>A0A4P6JWS9_KTERU</name>
<keyword evidence="2" id="KW-1185">Reference proteome</keyword>
<gene>
    <name evidence="1" type="ORF">EPA93_29285</name>
</gene>
<dbReference type="KEGG" id="kbs:EPA93_29285"/>
<sequence>MEKDDTSVMVRLPELLSRQSIQNIQTRDYELTFPAGTPEGESYREDLRHLLRVSLPFLRKWVGVLNDYEQLYQQMLEETAGQDFVGRWHLRTVWGTAPGWQTSEHFV</sequence>
<dbReference type="AlphaFoldDB" id="A0A4P6JWS9"/>
<organism evidence="1 2">
    <name type="scientific">Ktedonosporobacter rubrisoli</name>
    <dbReference type="NCBI Taxonomy" id="2509675"/>
    <lineage>
        <taxon>Bacteria</taxon>
        <taxon>Bacillati</taxon>
        <taxon>Chloroflexota</taxon>
        <taxon>Ktedonobacteria</taxon>
        <taxon>Ktedonobacterales</taxon>
        <taxon>Ktedonosporobacteraceae</taxon>
        <taxon>Ktedonosporobacter</taxon>
    </lineage>
</organism>
<evidence type="ECO:0000313" key="2">
    <source>
        <dbReference type="Proteomes" id="UP000290365"/>
    </source>
</evidence>
<dbReference type="RefSeq" id="WP_129890918.1">
    <property type="nucleotide sequence ID" value="NZ_CP035758.1"/>
</dbReference>
<protein>
    <submittedName>
        <fullName evidence="1">Uncharacterized protein</fullName>
    </submittedName>
</protein>
<evidence type="ECO:0000313" key="1">
    <source>
        <dbReference type="EMBL" id="QBD79852.1"/>
    </source>
</evidence>
<dbReference type="Proteomes" id="UP000290365">
    <property type="component" value="Chromosome"/>
</dbReference>
<reference evidence="1 2" key="1">
    <citation type="submission" date="2019-01" db="EMBL/GenBank/DDBJ databases">
        <title>Ktedonosporobacter rubrisoli SCAWS-G2.</title>
        <authorList>
            <person name="Huang Y."/>
            <person name="Yan B."/>
        </authorList>
    </citation>
    <scope>NUCLEOTIDE SEQUENCE [LARGE SCALE GENOMIC DNA]</scope>
    <source>
        <strain evidence="1 2">SCAWS-G2</strain>
    </source>
</reference>